<dbReference type="EC" id="5.1.3.13" evidence="3"/>
<keyword evidence="9" id="KW-1185">Reference proteome</keyword>
<evidence type="ECO:0000256" key="1">
    <source>
        <dbReference type="ARBA" id="ARBA00001298"/>
    </source>
</evidence>
<dbReference type="OrthoDB" id="9800680at2"/>
<accession>A0A2N0TNH6</accession>
<dbReference type="Proteomes" id="UP000232673">
    <property type="component" value="Unassembled WGS sequence"/>
</dbReference>
<reference evidence="8 9" key="1">
    <citation type="submission" date="2015-10" db="EMBL/GenBank/DDBJ databases">
        <title>Draft genome sequence of Salegentibacter salinarum KCTC 12975.</title>
        <authorList>
            <person name="Lin W."/>
            <person name="Zheng Q."/>
        </authorList>
    </citation>
    <scope>NUCLEOTIDE SEQUENCE [LARGE SCALE GENOMIC DNA]</scope>
    <source>
        <strain evidence="8 9">KCTC 12975</strain>
    </source>
</reference>
<dbReference type="Gene3D" id="2.60.120.10">
    <property type="entry name" value="Jelly Rolls"/>
    <property type="match status" value="1"/>
</dbReference>
<protein>
    <recommendedName>
        <fullName evidence="4">dTDP-4-dehydrorhamnose 3,5-epimerase</fullName>
        <ecNumber evidence="3">5.1.3.13</ecNumber>
    </recommendedName>
    <alternativeName>
        <fullName evidence="6">Thymidine diphospho-4-keto-rhamnose 3,5-epimerase</fullName>
    </alternativeName>
    <alternativeName>
        <fullName evidence="5">dTDP-4-keto-6-deoxyglucose 3,5-epimerase</fullName>
    </alternativeName>
    <alternativeName>
        <fullName evidence="7">dTDP-6-deoxy-D-xylo-4-hexulose 3,5-epimerase</fullName>
    </alternativeName>
</protein>
<sequence>MLEDVYLTSLKIIENPKGNILHGLKNTEEVFSQFGEAYFSKIKKGEIKGWKKHSKMKLNIIVPLGAIKFYLIDHKKGSSTYNMNMKVELSLLNYSRLTVPPGCWIAFEGMEEDNMLLNIASITHDPSEAETRDFSYFSI</sequence>
<dbReference type="SUPFAM" id="SSF51182">
    <property type="entry name" value="RmlC-like cupins"/>
    <property type="match status" value="1"/>
</dbReference>
<dbReference type="Pfam" id="PF00908">
    <property type="entry name" value="dTDP_sugar_isom"/>
    <property type="match status" value="1"/>
</dbReference>
<dbReference type="InterPro" id="IPR011051">
    <property type="entry name" value="RmlC_Cupin_sf"/>
</dbReference>
<dbReference type="AlphaFoldDB" id="A0A2N0TNH6"/>
<comment type="function">
    <text evidence="2">Catalyzes the epimerization of the C3' and C5'positions of dTDP-6-deoxy-D-xylo-4-hexulose, forming dTDP-6-deoxy-L-lyxo-4-hexulose.</text>
</comment>
<dbReference type="GO" id="GO:0008830">
    <property type="term" value="F:dTDP-4-dehydrorhamnose 3,5-epimerase activity"/>
    <property type="evidence" value="ECO:0007669"/>
    <property type="project" value="UniProtKB-EC"/>
</dbReference>
<evidence type="ECO:0000313" key="8">
    <source>
        <dbReference type="EMBL" id="PKD16266.1"/>
    </source>
</evidence>
<dbReference type="InterPro" id="IPR014710">
    <property type="entry name" value="RmlC-like_jellyroll"/>
</dbReference>
<evidence type="ECO:0000256" key="5">
    <source>
        <dbReference type="ARBA" id="ARBA00029758"/>
    </source>
</evidence>
<evidence type="ECO:0000256" key="3">
    <source>
        <dbReference type="ARBA" id="ARBA00012098"/>
    </source>
</evidence>
<comment type="caution">
    <text evidence="8">The sequence shown here is derived from an EMBL/GenBank/DDBJ whole genome shotgun (WGS) entry which is preliminary data.</text>
</comment>
<organism evidence="8 9">
    <name type="scientific">Salegentibacter salinarum</name>
    <dbReference type="NCBI Taxonomy" id="447422"/>
    <lineage>
        <taxon>Bacteria</taxon>
        <taxon>Pseudomonadati</taxon>
        <taxon>Bacteroidota</taxon>
        <taxon>Flavobacteriia</taxon>
        <taxon>Flavobacteriales</taxon>
        <taxon>Flavobacteriaceae</taxon>
        <taxon>Salegentibacter</taxon>
    </lineage>
</organism>
<proteinExistence type="predicted"/>
<dbReference type="EMBL" id="LKTS01000047">
    <property type="protein sequence ID" value="PKD16266.1"/>
    <property type="molecule type" value="Genomic_DNA"/>
</dbReference>
<dbReference type="InterPro" id="IPR000888">
    <property type="entry name" value="RmlC-like"/>
</dbReference>
<evidence type="ECO:0000313" key="9">
    <source>
        <dbReference type="Proteomes" id="UP000232673"/>
    </source>
</evidence>
<evidence type="ECO:0000256" key="7">
    <source>
        <dbReference type="ARBA" id="ARBA00033311"/>
    </source>
</evidence>
<comment type="catalytic activity">
    <reaction evidence="1">
        <text>dTDP-4-dehydro-6-deoxy-alpha-D-glucose = dTDP-4-dehydro-beta-L-rhamnose</text>
        <dbReference type="Rhea" id="RHEA:16969"/>
        <dbReference type="ChEBI" id="CHEBI:57649"/>
        <dbReference type="ChEBI" id="CHEBI:62830"/>
        <dbReference type="EC" id="5.1.3.13"/>
    </reaction>
</comment>
<evidence type="ECO:0000256" key="6">
    <source>
        <dbReference type="ARBA" id="ARBA00031424"/>
    </source>
</evidence>
<dbReference type="STRING" id="447422.SAMN05660903_01957"/>
<evidence type="ECO:0000256" key="2">
    <source>
        <dbReference type="ARBA" id="ARBA00001997"/>
    </source>
</evidence>
<gene>
    <name evidence="8" type="ORF">APR41_10720</name>
</gene>
<evidence type="ECO:0000256" key="4">
    <source>
        <dbReference type="ARBA" id="ARBA00019595"/>
    </source>
</evidence>
<name>A0A2N0TNH6_9FLAO</name>